<protein>
    <recommendedName>
        <fullName evidence="7">EH domain-containing and endocytosis protein 1</fullName>
    </recommendedName>
</protein>
<dbReference type="InterPro" id="IPR000261">
    <property type="entry name" value="EH_dom"/>
</dbReference>
<feature type="compositionally biased region" description="Low complexity" evidence="1">
    <location>
        <begin position="128"/>
        <end position="145"/>
    </location>
</feature>
<feature type="region of interest" description="Disordered" evidence="1">
    <location>
        <begin position="1181"/>
        <end position="1218"/>
    </location>
</feature>
<dbReference type="PROSITE" id="PS50222">
    <property type="entry name" value="EF_HAND_2"/>
    <property type="match status" value="1"/>
</dbReference>
<feature type="region of interest" description="Disordered" evidence="1">
    <location>
        <begin position="870"/>
        <end position="953"/>
    </location>
</feature>
<sequence>MSSSAAPTNFKVGLTPQEKSLYTYLFKTLDPENTRVITGDKARGTFEKSGLPPAVLGEIWQIADQNNLGYLNQFCFCYAMRLIGYAQAGKQPKAGLADVPGPLPMFADISIPPPAQVQPQSTSNSFLSNQPGSSTPQPQSQSQSQPLPPPTSSSARDPFSSISQADYQRFSQLYARTVGSTQGELSGAQAKDIFVKARLPTAILGQIWNLVDRKNKGSLDVGSFVIAMHLIQGLLSGHVKQLPPYLPASIWQSVESYQQAPPPQQQPQQHPTRQVSNASVGSKQTTAVHRSARTPQSAPPQIDEWVATPAMKAQYDSIFSSLDKENKGQLNPDQVASFLMTSKLEQDDLASIWDLADIQNTGNFTKLEFGIALFLVNRKVAGKSLPNIVPESLLASLRSSAKPPPFTQENNKNNNNDNNDNNALGSAPQPPRSSETSTRGKSSIDDLVDIFGSASPQPGAAAAAVAPTKQHQLQQRASSSDFTNTEAVPKVRSTLTGSFKPTSSFGQSLMQAQAEPPTSRLEEEKEGALLGEDVQHHTRPTRVDSAASSSNASNQPRTVNYDALRSVPPPPPSKQPTSTNAETLPQQQTPRDAPSAAAAAVANSRGVHGNDLLADPQYSAQLSQATSDLANVSNQINSLHNQTKELDEKKTKAEQELKRLLNAKAEFESKLKTLRSSYDNEVAQVKQVEASLATAREESEALRSEASIAEAKVNRTSSELHEKQMAVEELQKENGALKEKLTGLNAETVDLEKQLATKQAEQQSLQNQFSVKKSQVQVVIVKNGDLKNKIAEIEESHIRLQTQIDNAEKERIAHEKQQQELEEKQRSLHQNKPTKPSADFSSPAILAGAGAALGATIGGVASVASAVSHSLGSSSTTDNEAQASAPETIHRPEEKGAVQGVKNLPVVGGEPTDNATNATSSVSTEHADETDTPITSPSNSEFQFPQGPNTGIAGGMVGMPGVLVGVQRTDSLTSSVQNNAALSVRDDNIDLSDRETIDQAPEESRDSDKGSSSFEIVNSADARSPDNIEFPPIRELDYQESDSSEEEDDDESQQFDDAVGEFNQRKEQQRSSQAQPSEQTTTVPVKKDDSGLEGADFDDLEPATQDTNTQDKNFFEDGFDDLEAAQVDNGGYDEDFYKDDFALNNQFTNSNAPDFGNQTGETITGAVADNDEWEQLFAGFGNAQPEVGHAQAGPNEEISEAKNAVPEEFAQSSDLSPSEDYAVQELVGMGFDETTAIEALKNQNGDLEAATNYLLDNA</sequence>
<dbReference type="SMART" id="SM00165">
    <property type="entry name" value="UBA"/>
    <property type="match status" value="1"/>
</dbReference>
<name>A0ABP0ZGB2_9ASCO</name>
<evidence type="ECO:0000259" key="2">
    <source>
        <dbReference type="PROSITE" id="PS50030"/>
    </source>
</evidence>
<dbReference type="InterPro" id="IPR009060">
    <property type="entry name" value="UBA-like_sf"/>
</dbReference>
<feature type="domain" description="EH" evidence="3">
    <location>
        <begin position="311"/>
        <end position="400"/>
    </location>
</feature>
<feature type="compositionally biased region" description="Polar residues" evidence="1">
    <location>
        <begin position="469"/>
        <end position="486"/>
    </location>
</feature>
<feature type="compositionally biased region" description="Polar residues" evidence="1">
    <location>
        <begin position="932"/>
        <end position="949"/>
    </location>
</feature>
<proteinExistence type="predicted"/>
<dbReference type="GeneID" id="92206628"/>
<feature type="domain" description="EH" evidence="3">
    <location>
        <begin position="18"/>
        <end position="104"/>
    </location>
</feature>
<feature type="compositionally biased region" description="Polar residues" evidence="1">
    <location>
        <begin position="272"/>
        <end position="296"/>
    </location>
</feature>
<feature type="compositionally biased region" description="Polar residues" evidence="1">
    <location>
        <begin position="493"/>
        <end position="511"/>
    </location>
</feature>
<feature type="domain" description="EF-hand" evidence="4">
    <location>
        <begin position="310"/>
        <end position="345"/>
    </location>
</feature>
<evidence type="ECO:0000313" key="5">
    <source>
        <dbReference type="EMBL" id="CAK9436911.1"/>
    </source>
</evidence>
<dbReference type="PANTHER" id="PTHR11216:SF170">
    <property type="entry name" value="DYNAMIN ASSOCIATED PROTEIN 160, ISOFORM D"/>
    <property type="match status" value="1"/>
</dbReference>
<dbReference type="Gene3D" id="1.10.238.10">
    <property type="entry name" value="EF-hand"/>
    <property type="match status" value="3"/>
</dbReference>
<dbReference type="CDD" id="cd00052">
    <property type="entry name" value="EH"/>
    <property type="match status" value="3"/>
</dbReference>
<gene>
    <name evidence="5" type="ORF">LODBEIA_P14320</name>
</gene>
<evidence type="ECO:0000259" key="3">
    <source>
        <dbReference type="PROSITE" id="PS50031"/>
    </source>
</evidence>
<feature type="compositionally biased region" description="Polar residues" evidence="1">
    <location>
        <begin position="575"/>
        <end position="590"/>
    </location>
</feature>
<dbReference type="PROSITE" id="PS50030">
    <property type="entry name" value="UBA"/>
    <property type="match status" value="1"/>
</dbReference>
<accession>A0ABP0ZGB2</accession>
<feature type="compositionally biased region" description="Polar residues" evidence="1">
    <location>
        <begin position="913"/>
        <end position="924"/>
    </location>
</feature>
<dbReference type="SUPFAM" id="SSF46934">
    <property type="entry name" value="UBA-like"/>
    <property type="match status" value="1"/>
</dbReference>
<dbReference type="PANTHER" id="PTHR11216">
    <property type="entry name" value="EH DOMAIN"/>
    <property type="match status" value="1"/>
</dbReference>
<feature type="region of interest" description="Disordered" evidence="1">
    <location>
        <begin position="399"/>
        <end position="603"/>
    </location>
</feature>
<dbReference type="InterPro" id="IPR002048">
    <property type="entry name" value="EF_hand_dom"/>
</dbReference>
<dbReference type="SUPFAM" id="SSF47473">
    <property type="entry name" value="EF-hand"/>
    <property type="match status" value="3"/>
</dbReference>
<feature type="compositionally biased region" description="Polar residues" evidence="1">
    <location>
        <begin position="432"/>
        <end position="441"/>
    </location>
</feature>
<dbReference type="RefSeq" id="XP_066828370.1">
    <property type="nucleotide sequence ID" value="XM_066971320.1"/>
</dbReference>
<feature type="region of interest" description="Disordered" evidence="1">
    <location>
        <begin position="256"/>
        <end position="302"/>
    </location>
</feature>
<dbReference type="Pfam" id="PF12763">
    <property type="entry name" value="EH"/>
    <property type="match status" value="3"/>
</dbReference>
<evidence type="ECO:0000256" key="1">
    <source>
        <dbReference type="SAM" id="MobiDB-lite"/>
    </source>
</evidence>
<reference evidence="5 6" key="1">
    <citation type="submission" date="2024-03" db="EMBL/GenBank/DDBJ databases">
        <authorList>
            <person name="Brejova B."/>
        </authorList>
    </citation>
    <scope>NUCLEOTIDE SEQUENCE [LARGE SCALE GENOMIC DNA]</scope>
    <source>
        <strain evidence="5 6">CBS 14171</strain>
    </source>
</reference>
<organism evidence="5 6">
    <name type="scientific">Lodderomyces beijingensis</name>
    <dbReference type="NCBI Taxonomy" id="1775926"/>
    <lineage>
        <taxon>Eukaryota</taxon>
        <taxon>Fungi</taxon>
        <taxon>Dikarya</taxon>
        <taxon>Ascomycota</taxon>
        <taxon>Saccharomycotina</taxon>
        <taxon>Pichiomycetes</taxon>
        <taxon>Debaryomycetaceae</taxon>
        <taxon>Candida/Lodderomyces clade</taxon>
        <taxon>Lodderomyces</taxon>
    </lineage>
</organism>
<feature type="domain" description="UBA" evidence="2">
    <location>
        <begin position="1216"/>
        <end position="1257"/>
    </location>
</feature>
<evidence type="ECO:0008006" key="7">
    <source>
        <dbReference type="Google" id="ProtNLM"/>
    </source>
</evidence>
<dbReference type="EMBL" id="OZ022406">
    <property type="protein sequence ID" value="CAK9436911.1"/>
    <property type="molecule type" value="Genomic_DNA"/>
</dbReference>
<feature type="compositionally biased region" description="Polar residues" evidence="1">
    <location>
        <begin position="117"/>
        <end position="127"/>
    </location>
</feature>
<feature type="compositionally biased region" description="Low complexity" evidence="1">
    <location>
        <begin position="410"/>
        <end position="422"/>
    </location>
</feature>
<dbReference type="Pfam" id="PF00627">
    <property type="entry name" value="UBA"/>
    <property type="match status" value="1"/>
</dbReference>
<dbReference type="InterPro" id="IPR011992">
    <property type="entry name" value="EF-hand-dom_pair"/>
</dbReference>
<feature type="compositionally biased region" description="Low complexity" evidence="1">
    <location>
        <begin position="545"/>
        <end position="554"/>
    </location>
</feature>
<evidence type="ECO:0000313" key="6">
    <source>
        <dbReference type="Proteomes" id="UP001497383"/>
    </source>
</evidence>
<dbReference type="SMART" id="SM00054">
    <property type="entry name" value="EFh"/>
    <property type="match status" value="4"/>
</dbReference>
<feature type="domain" description="EH" evidence="3">
    <location>
        <begin position="166"/>
        <end position="257"/>
    </location>
</feature>
<dbReference type="Gene3D" id="1.10.8.10">
    <property type="entry name" value="DNA helicase RuvA subunit, C-terminal domain"/>
    <property type="match status" value="1"/>
</dbReference>
<feature type="compositionally biased region" description="Basic and acidic residues" evidence="1">
    <location>
        <begin position="990"/>
        <end position="1009"/>
    </location>
</feature>
<dbReference type="InterPro" id="IPR015940">
    <property type="entry name" value="UBA"/>
</dbReference>
<feature type="region of interest" description="Disordered" evidence="1">
    <location>
        <begin position="990"/>
        <end position="1119"/>
    </location>
</feature>
<keyword evidence="6" id="KW-1185">Reference proteome</keyword>
<feature type="region of interest" description="Disordered" evidence="1">
    <location>
        <begin position="811"/>
        <end position="842"/>
    </location>
</feature>
<feature type="compositionally biased region" description="Polar residues" evidence="1">
    <location>
        <begin position="1070"/>
        <end position="1083"/>
    </location>
</feature>
<evidence type="ECO:0000259" key="4">
    <source>
        <dbReference type="PROSITE" id="PS50222"/>
    </source>
</evidence>
<feature type="compositionally biased region" description="Low complexity" evidence="1">
    <location>
        <begin position="593"/>
        <end position="602"/>
    </location>
</feature>
<feature type="compositionally biased region" description="Low complexity" evidence="1">
    <location>
        <begin position="452"/>
        <end position="467"/>
    </location>
</feature>
<feature type="region of interest" description="Disordered" evidence="1">
    <location>
        <begin position="107"/>
        <end position="159"/>
    </location>
</feature>
<dbReference type="PROSITE" id="PS50031">
    <property type="entry name" value="EH"/>
    <property type="match status" value="3"/>
</dbReference>
<feature type="compositionally biased region" description="Basic and acidic residues" evidence="1">
    <location>
        <begin position="811"/>
        <end position="826"/>
    </location>
</feature>
<dbReference type="Proteomes" id="UP001497383">
    <property type="component" value="Chromosome 2"/>
</dbReference>
<dbReference type="SMART" id="SM00027">
    <property type="entry name" value="EH"/>
    <property type="match status" value="3"/>
</dbReference>
<feature type="compositionally biased region" description="Acidic residues" evidence="1">
    <location>
        <begin position="1038"/>
        <end position="1054"/>
    </location>
</feature>